<accession>A0A1N7SUZ1</accession>
<dbReference type="AlphaFoldDB" id="A0A1N7SUZ1"/>
<name>A0A1N7SUZ1_9BURK</name>
<dbReference type="OrthoDB" id="1633687at2"/>
<organism evidence="1 2">
    <name type="scientific">Paraburkholderia piptadeniae</name>
    <dbReference type="NCBI Taxonomy" id="1701573"/>
    <lineage>
        <taxon>Bacteria</taxon>
        <taxon>Pseudomonadati</taxon>
        <taxon>Pseudomonadota</taxon>
        <taxon>Betaproteobacteria</taxon>
        <taxon>Burkholderiales</taxon>
        <taxon>Burkholderiaceae</taxon>
        <taxon>Paraburkholderia</taxon>
    </lineage>
</organism>
<dbReference type="Proteomes" id="UP000195569">
    <property type="component" value="Unassembled WGS sequence"/>
</dbReference>
<proteinExistence type="predicted"/>
<dbReference type="Gene3D" id="2.40.400.10">
    <property type="entry name" value="Acetoacetate decarboxylase-like"/>
    <property type="match status" value="1"/>
</dbReference>
<gene>
    <name evidence="1" type="ORF">BN2476_1090024</name>
</gene>
<dbReference type="InterPro" id="IPR023375">
    <property type="entry name" value="ADC_dom_sf"/>
</dbReference>
<keyword evidence="1" id="KW-0456">Lyase</keyword>
<sequence length="105" mass="11721">MKREDVLALPSMPAASPSYPRGPYRFIDREYLIITYETDVDALRDALPEPLQPDGSNTALFEFIRMPDSSGFGDYTESGVVIPKGQFSEAEGTFERPTRVAMNGR</sequence>
<dbReference type="InterPro" id="IPR010451">
    <property type="entry name" value="Acetoacetate_decarboxylase"/>
</dbReference>
<dbReference type="GO" id="GO:0047602">
    <property type="term" value="F:acetoacetate decarboxylase activity"/>
    <property type="evidence" value="ECO:0007669"/>
    <property type="project" value="UniProtKB-EC"/>
</dbReference>
<dbReference type="EMBL" id="CYGY02000109">
    <property type="protein sequence ID" value="SIT51204.1"/>
    <property type="molecule type" value="Genomic_DNA"/>
</dbReference>
<keyword evidence="2" id="KW-1185">Reference proteome</keyword>
<evidence type="ECO:0000313" key="2">
    <source>
        <dbReference type="Proteomes" id="UP000195569"/>
    </source>
</evidence>
<evidence type="ECO:0000313" key="1">
    <source>
        <dbReference type="EMBL" id="SIT51204.1"/>
    </source>
</evidence>
<dbReference type="SUPFAM" id="SSF160104">
    <property type="entry name" value="Acetoacetate decarboxylase-like"/>
    <property type="match status" value="1"/>
</dbReference>
<dbReference type="EC" id="4.1.1.4" evidence="1"/>
<protein>
    <submittedName>
        <fullName evidence="1">Acetoacetate decarboxylase</fullName>
        <ecNumber evidence="1">4.1.1.4</ecNumber>
    </submittedName>
</protein>
<dbReference type="Pfam" id="PF06314">
    <property type="entry name" value="ADC"/>
    <property type="match status" value="1"/>
</dbReference>
<reference evidence="1" key="1">
    <citation type="submission" date="2016-12" db="EMBL/GenBank/DDBJ databases">
        <authorList>
            <person name="Moulin L."/>
        </authorList>
    </citation>
    <scope>NUCLEOTIDE SEQUENCE [LARGE SCALE GENOMIC DNA]</scope>
    <source>
        <strain evidence="1">STM 7183</strain>
    </source>
</reference>
<comment type="caution">
    <text evidence="1">The sequence shown here is derived from an EMBL/GenBank/DDBJ whole genome shotgun (WGS) entry which is preliminary data.</text>
</comment>